<proteinExistence type="inferred from homology"/>
<dbReference type="Gene3D" id="1.10.630.10">
    <property type="entry name" value="Cytochrome P450"/>
    <property type="match status" value="1"/>
</dbReference>
<evidence type="ECO:0000256" key="10">
    <source>
        <dbReference type="ARBA" id="ARBA00023004"/>
    </source>
</evidence>
<dbReference type="GO" id="GO:0016705">
    <property type="term" value="F:oxidoreductase activity, acting on paired donors, with incorporation or reduction of molecular oxygen"/>
    <property type="evidence" value="ECO:0007669"/>
    <property type="project" value="InterPro"/>
</dbReference>
<feature type="binding site" description="axial binding residue" evidence="13">
    <location>
        <position position="445"/>
    </location>
    <ligand>
        <name>heme</name>
        <dbReference type="ChEBI" id="CHEBI:30413"/>
    </ligand>
    <ligandPart>
        <name>Fe</name>
        <dbReference type="ChEBI" id="CHEBI:18248"/>
    </ligandPart>
</feature>
<dbReference type="EMBL" id="KV429119">
    <property type="protein sequence ID" value="KZT64783.1"/>
    <property type="molecule type" value="Genomic_DNA"/>
</dbReference>
<dbReference type="PRINTS" id="PR00463">
    <property type="entry name" value="EP450I"/>
</dbReference>
<comment type="cofactor">
    <cofactor evidence="1 13">
        <name>heme</name>
        <dbReference type="ChEBI" id="CHEBI:30413"/>
    </cofactor>
</comment>
<dbReference type="Pfam" id="PF00067">
    <property type="entry name" value="p450"/>
    <property type="match status" value="1"/>
</dbReference>
<evidence type="ECO:0000256" key="3">
    <source>
        <dbReference type="ARBA" id="ARBA00005179"/>
    </source>
</evidence>
<dbReference type="InterPro" id="IPR050364">
    <property type="entry name" value="Cytochrome_P450_fung"/>
</dbReference>
<sequence>MTISLLPRLLTMLDSPYLVLAALLSTTVGLWITWRFTSARGGDRALPPGPPTLPVIGNLLDMSPSAPHFQFSEWARKYGEIFTLKMAHVPVIVLSSHEAIEEVLEKNAAATADRPDNHIVNIVCDGQNVALARYSQTWRSLRRGAHGLLTTQSCREHLIVQRAEGLQLSYELLMRPENFLQSIRRFTFSVISSILYGKRVTSYDSPEASALFDMIDLWIRLLTPGSVPPLDLFPILKWVPSRFAQWKRLSRAVRTAQRAVYFGMLDDFKVRLGEGRGNNCFMEGVLDNASAWGLTPDLTAYLGGVLIEAGSDTTAAFLQSFILLLVAHPDVQARAQKEIDEVVGAGHMPTLDDFAKLPYLQAVVSETHRFRPVAPLTVPHAATQDIRYGQYVIPKGSVVFANAWGVFHNEDMFSDPDTYNPDRFLAHPEHMKVTDLIFGTGRRSCPGIHLAKNAIAMNTMNLVWGFNLSKARDAHGNTIELDISDYVQDLASHPNPYQCRIETRSSARADIIREEFAGASEVFRAYE</sequence>
<evidence type="ECO:0000256" key="14">
    <source>
        <dbReference type="RuleBase" id="RU000461"/>
    </source>
</evidence>
<evidence type="ECO:0000313" key="15">
    <source>
        <dbReference type="EMBL" id="KZT64783.1"/>
    </source>
</evidence>
<keyword evidence="12" id="KW-0472">Membrane</keyword>
<dbReference type="InterPro" id="IPR017972">
    <property type="entry name" value="Cyt_P450_CS"/>
</dbReference>
<protein>
    <submittedName>
        <fullName evidence="15">Cytochrome P450</fullName>
    </submittedName>
</protein>
<keyword evidence="16" id="KW-1185">Reference proteome</keyword>
<evidence type="ECO:0000256" key="11">
    <source>
        <dbReference type="ARBA" id="ARBA00023033"/>
    </source>
</evidence>
<evidence type="ECO:0000313" key="16">
    <source>
        <dbReference type="Proteomes" id="UP000076727"/>
    </source>
</evidence>
<evidence type="ECO:0000256" key="7">
    <source>
        <dbReference type="ARBA" id="ARBA00022723"/>
    </source>
</evidence>
<dbReference type="PRINTS" id="PR00385">
    <property type="entry name" value="P450"/>
</dbReference>
<evidence type="ECO:0000256" key="4">
    <source>
        <dbReference type="ARBA" id="ARBA00010617"/>
    </source>
</evidence>
<comment type="similarity">
    <text evidence="4 14">Belongs to the cytochrome P450 family.</text>
</comment>
<dbReference type="GO" id="GO:0020037">
    <property type="term" value="F:heme binding"/>
    <property type="evidence" value="ECO:0007669"/>
    <property type="project" value="InterPro"/>
</dbReference>
<dbReference type="Proteomes" id="UP000076727">
    <property type="component" value="Unassembled WGS sequence"/>
</dbReference>
<keyword evidence="6" id="KW-0812">Transmembrane</keyword>
<evidence type="ECO:0000256" key="2">
    <source>
        <dbReference type="ARBA" id="ARBA00004370"/>
    </source>
</evidence>
<organism evidence="15 16">
    <name type="scientific">Daedalea quercina L-15889</name>
    <dbReference type="NCBI Taxonomy" id="1314783"/>
    <lineage>
        <taxon>Eukaryota</taxon>
        <taxon>Fungi</taxon>
        <taxon>Dikarya</taxon>
        <taxon>Basidiomycota</taxon>
        <taxon>Agaricomycotina</taxon>
        <taxon>Agaricomycetes</taxon>
        <taxon>Polyporales</taxon>
        <taxon>Fomitopsis</taxon>
    </lineage>
</organism>
<evidence type="ECO:0000256" key="8">
    <source>
        <dbReference type="ARBA" id="ARBA00022989"/>
    </source>
</evidence>
<dbReference type="CDD" id="cd11065">
    <property type="entry name" value="CYP64-like"/>
    <property type="match status" value="1"/>
</dbReference>
<dbReference type="OrthoDB" id="1103324at2759"/>
<keyword evidence="7 13" id="KW-0479">Metal-binding</keyword>
<dbReference type="PROSITE" id="PS00086">
    <property type="entry name" value="CYTOCHROME_P450"/>
    <property type="match status" value="1"/>
</dbReference>
<reference evidence="15 16" key="1">
    <citation type="journal article" date="2016" name="Mol. Biol. Evol.">
        <title>Comparative Genomics of Early-Diverging Mushroom-Forming Fungi Provides Insights into the Origins of Lignocellulose Decay Capabilities.</title>
        <authorList>
            <person name="Nagy L.G."/>
            <person name="Riley R."/>
            <person name="Tritt A."/>
            <person name="Adam C."/>
            <person name="Daum C."/>
            <person name="Floudas D."/>
            <person name="Sun H."/>
            <person name="Yadav J.S."/>
            <person name="Pangilinan J."/>
            <person name="Larsson K.H."/>
            <person name="Matsuura K."/>
            <person name="Barry K."/>
            <person name="Labutti K."/>
            <person name="Kuo R."/>
            <person name="Ohm R.A."/>
            <person name="Bhattacharya S.S."/>
            <person name="Shirouzu T."/>
            <person name="Yoshinaga Y."/>
            <person name="Martin F.M."/>
            <person name="Grigoriev I.V."/>
            <person name="Hibbett D.S."/>
        </authorList>
    </citation>
    <scope>NUCLEOTIDE SEQUENCE [LARGE SCALE GENOMIC DNA]</scope>
    <source>
        <strain evidence="15 16">L-15889</strain>
    </source>
</reference>
<evidence type="ECO:0000256" key="5">
    <source>
        <dbReference type="ARBA" id="ARBA00022617"/>
    </source>
</evidence>
<dbReference type="InterPro" id="IPR001128">
    <property type="entry name" value="Cyt_P450"/>
</dbReference>
<dbReference type="AlphaFoldDB" id="A0A165LS20"/>
<keyword evidence="11 14" id="KW-0503">Monooxygenase</keyword>
<evidence type="ECO:0000256" key="6">
    <source>
        <dbReference type="ARBA" id="ARBA00022692"/>
    </source>
</evidence>
<keyword evidence="5 13" id="KW-0349">Heme</keyword>
<comment type="subcellular location">
    <subcellularLocation>
        <location evidence="2">Membrane</location>
    </subcellularLocation>
</comment>
<name>A0A165LS20_9APHY</name>
<evidence type="ECO:0000256" key="9">
    <source>
        <dbReference type="ARBA" id="ARBA00023002"/>
    </source>
</evidence>
<dbReference type="GO" id="GO:0016020">
    <property type="term" value="C:membrane"/>
    <property type="evidence" value="ECO:0007669"/>
    <property type="project" value="UniProtKB-SubCell"/>
</dbReference>
<dbReference type="PANTHER" id="PTHR46300:SF2">
    <property type="entry name" value="CYTOCHROME P450 MONOOXYGENASE ALNH-RELATED"/>
    <property type="match status" value="1"/>
</dbReference>
<dbReference type="InterPro" id="IPR036396">
    <property type="entry name" value="Cyt_P450_sf"/>
</dbReference>
<keyword evidence="8" id="KW-1133">Transmembrane helix</keyword>
<gene>
    <name evidence="15" type="ORF">DAEQUDRAFT_732239</name>
</gene>
<dbReference type="InterPro" id="IPR002401">
    <property type="entry name" value="Cyt_P450_E_grp-I"/>
</dbReference>
<dbReference type="STRING" id="1314783.A0A165LS20"/>
<keyword evidence="9 14" id="KW-0560">Oxidoreductase</keyword>
<evidence type="ECO:0000256" key="12">
    <source>
        <dbReference type="ARBA" id="ARBA00023136"/>
    </source>
</evidence>
<accession>A0A165LS20</accession>
<dbReference type="GO" id="GO:0005506">
    <property type="term" value="F:iron ion binding"/>
    <property type="evidence" value="ECO:0007669"/>
    <property type="project" value="InterPro"/>
</dbReference>
<evidence type="ECO:0000256" key="13">
    <source>
        <dbReference type="PIRSR" id="PIRSR602401-1"/>
    </source>
</evidence>
<keyword evidence="10 13" id="KW-0408">Iron</keyword>
<dbReference type="GO" id="GO:0004497">
    <property type="term" value="F:monooxygenase activity"/>
    <property type="evidence" value="ECO:0007669"/>
    <property type="project" value="UniProtKB-KW"/>
</dbReference>
<dbReference type="PANTHER" id="PTHR46300">
    <property type="entry name" value="P450, PUTATIVE (EUROFUNG)-RELATED-RELATED"/>
    <property type="match status" value="1"/>
</dbReference>
<evidence type="ECO:0000256" key="1">
    <source>
        <dbReference type="ARBA" id="ARBA00001971"/>
    </source>
</evidence>
<comment type="pathway">
    <text evidence="3">Secondary metabolite biosynthesis.</text>
</comment>
<dbReference type="SUPFAM" id="SSF48264">
    <property type="entry name" value="Cytochrome P450"/>
    <property type="match status" value="1"/>
</dbReference>